<dbReference type="GO" id="GO:0008408">
    <property type="term" value="F:3'-5' exonuclease activity"/>
    <property type="evidence" value="ECO:0007669"/>
    <property type="project" value="InterPro"/>
</dbReference>
<dbReference type="InterPro" id="IPR004593">
    <property type="entry name" value="SbcD"/>
</dbReference>
<name>A0A1M7JR47_RUMFL</name>
<dbReference type="InterPro" id="IPR004843">
    <property type="entry name" value="Calcineurin-like_PHP"/>
</dbReference>
<organism evidence="10 11">
    <name type="scientific">Ruminococcus flavefaciens</name>
    <dbReference type="NCBI Taxonomy" id="1265"/>
    <lineage>
        <taxon>Bacteria</taxon>
        <taxon>Bacillati</taxon>
        <taxon>Bacillota</taxon>
        <taxon>Clostridia</taxon>
        <taxon>Eubacteriales</taxon>
        <taxon>Oscillospiraceae</taxon>
        <taxon>Ruminococcus</taxon>
    </lineage>
</organism>
<evidence type="ECO:0000256" key="2">
    <source>
        <dbReference type="ARBA" id="ARBA00011322"/>
    </source>
</evidence>
<evidence type="ECO:0000313" key="11">
    <source>
        <dbReference type="Proteomes" id="UP000184394"/>
    </source>
</evidence>
<comment type="function">
    <text evidence="7">SbcCD cleaves DNA hairpin structures. These structures can inhibit DNA replication and are intermediates in certain DNA recombination reactions. The complex acts as a 3'-&gt;5' double strand exonuclease that can open hairpins. It also has a 5' single-strand endonuclease activity.</text>
</comment>
<dbReference type="NCBIfam" id="TIGR00619">
    <property type="entry name" value="sbcd"/>
    <property type="match status" value="1"/>
</dbReference>
<dbReference type="EMBL" id="FRCT01000006">
    <property type="protein sequence ID" value="SHM55550.1"/>
    <property type="molecule type" value="Genomic_DNA"/>
</dbReference>
<dbReference type="OrthoDB" id="9773856at2"/>
<evidence type="ECO:0000256" key="4">
    <source>
        <dbReference type="ARBA" id="ARBA00022722"/>
    </source>
</evidence>
<dbReference type="CDD" id="cd00840">
    <property type="entry name" value="MPP_Mre11_N"/>
    <property type="match status" value="1"/>
</dbReference>
<keyword evidence="4 7" id="KW-0540">Nuclease</keyword>
<sequence length="378" mass="42820">MKFIHLSDLHLGKRLNEFSMIEDQDFILKEIYSIISEEEPDFVIIAGDIYDKSVPSAEAVHLFDGFLTKVSERTGHIFVISGNHDSAERIAFGSHIMEKSGIHMSPVFYGEIVPTVLHDEYGDFGIYMLPFIKPVTVRRYFTDTVIESYTDAVNAAVDAMNVDFTRRNIIIAHQFVTGAVKSDSEEVSVGGLDNVESSAFDGFDYVALGHIHSPQNVGSERIRYCGTPLKYSFSEANQEKSVTIVEMGEKGKMNVRTAALSPRRDLRVIRGAFDEVISREVSAEGDVNDYIHIVLTDEEDIPEAMGKLRTVYPHIMSLEYDNSRTRSEHGSMEAARTEDKLPIELFEEFYEFSNGREMSPQQRELMQSLIEKIWEGEE</sequence>
<dbReference type="GO" id="GO:0006260">
    <property type="term" value="P:DNA replication"/>
    <property type="evidence" value="ECO:0007669"/>
    <property type="project" value="UniProtKB-KW"/>
</dbReference>
<evidence type="ECO:0000256" key="6">
    <source>
        <dbReference type="ARBA" id="ARBA00022839"/>
    </source>
</evidence>
<dbReference type="Proteomes" id="UP000184394">
    <property type="component" value="Unassembled WGS sequence"/>
</dbReference>
<dbReference type="InterPro" id="IPR041796">
    <property type="entry name" value="Mre11_N"/>
</dbReference>
<evidence type="ECO:0000259" key="9">
    <source>
        <dbReference type="Pfam" id="PF12320"/>
    </source>
</evidence>
<evidence type="ECO:0000256" key="3">
    <source>
        <dbReference type="ARBA" id="ARBA00013365"/>
    </source>
</evidence>
<keyword evidence="7" id="KW-0255">Endonuclease</keyword>
<dbReference type="PANTHER" id="PTHR30337">
    <property type="entry name" value="COMPONENT OF ATP-DEPENDENT DSDNA EXONUCLEASE"/>
    <property type="match status" value="1"/>
</dbReference>
<evidence type="ECO:0000259" key="8">
    <source>
        <dbReference type="Pfam" id="PF00149"/>
    </source>
</evidence>
<keyword evidence="7" id="KW-0233">DNA recombination</keyword>
<reference evidence="10 11" key="1">
    <citation type="submission" date="2016-11" db="EMBL/GenBank/DDBJ databases">
        <authorList>
            <person name="Jaros S."/>
            <person name="Januszkiewicz K."/>
            <person name="Wedrychowicz H."/>
        </authorList>
    </citation>
    <scope>NUCLEOTIDE SEQUENCE [LARGE SCALE GENOMIC DNA]</scope>
    <source>
        <strain evidence="10 11">Y1</strain>
    </source>
</reference>
<feature type="domain" description="Nuclease SbcCD subunit D C-terminal" evidence="9">
    <location>
        <begin position="262"/>
        <end position="352"/>
    </location>
</feature>
<gene>
    <name evidence="7" type="primary">sbcD</name>
    <name evidence="10" type="ORF">SAMN04487860_106172</name>
</gene>
<dbReference type="GO" id="GO:0004519">
    <property type="term" value="F:endonuclease activity"/>
    <property type="evidence" value="ECO:0007669"/>
    <property type="project" value="UniProtKB-KW"/>
</dbReference>
<dbReference type="Pfam" id="PF00149">
    <property type="entry name" value="Metallophos"/>
    <property type="match status" value="1"/>
</dbReference>
<evidence type="ECO:0000256" key="7">
    <source>
        <dbReference type="RuleBase" id="RU363069"/>
    </source>
</evidence>
<evidence type="ECO:0000256" key="5">
    <source>
        <dbReference type="ARBA" id="ARBA00022801"/>
    </source>
</evidence>
<dbReference type="InterPro" id="IPR050535">
    <property type="entry name" value="DNA_Repair-Maintenance_Comp"/>
</dbReference>
<dbReference type="InterPro" id="IPR029052">
    <property type="entry name" value="Metallo-depent_PP-like"/>
</dbReference>
<keyword evidence="7" id="KW-0235">DNA replication</keyword>
<keyword evidence="5 7" id="KW-0378">Hydrolase</keyword>
<dbReference type="Pfam" id="PF12320">
    <property type="entry name" value="SbcD_C"/>
    <property type="match status" value="1"/>
</dbReference>
<comment type="subunit">
    <text evidence="2 7">Heterodimer of SbcC and SbcD.</text>
</comment>
<dbReference type="RefSeq" id="WP_072950617.1">
    <property type="nucleotide sequence ID" value="NZ_FRCT01000006.1"/>
</dbReference>
<feature type="domain" description="Calcineurin-like phosphoesterase" evidence="8">
    <location>
        <begin position="1"/>
        <end position="214"/>
    </location>
</feature>
<dbReference type="Gene3D" id="3.60.21.10">
    <property type="match status" value="1"/>
</dbReference>
<comment type="similarity">
    <text evidence="1 7">Belongs to the SbcD family.</text>
</comment>
<protein>
    <recommendedName>
        <fullName evidence="3 7">Nuclease SbcCD subunit D</fullName>
    </recommendedName>
</protein>
<evidence type="ECO:0000256" key="1">
    <source>
        <dbReference type="ARBA" id="ARBA00010555"/>
    </source>
</evidence>
<accession>A0A1M7JR47</accession>
<dbReference type="GO" id="GO:0006310">
    <property type="term" value="P:DNA recombination"/>
    <property type="evidence" value="ECO:0007669"/>
    <property type="project" value="UniProtKB-KW"/>
</dbReference>
<proteinExistence type="inferred from homology"/>
<keyword evidence="6 7" id="KW-0269">Exonuclease</keyword>
<dbReference type="PANTHER" id="PTHR30337:SF0">
    <property type="entry name" value="NUCLEASE SBCCD SUBUNIT D"/>
    <property type="match status" value="1"/>
</dbReference>
<dbReference type="AlphaFoldDB" id="A0A1M7JR47"/>
<dbReference type="SUPFAM" id="SSF56300">
    <property type="entry name" value="Metallo-dependent phosphatases"/>
    <property type="match status" value="1"/>
</dbReference>
<dbReference type="InterPro" id="IPR026843">
    <property type="entry name" value="SbcD_C"/>
</dbReference>
<evidence type="ECO:0000313" key="10">
    <source>
        <dbReference type="EMBL" id="SHM55550.1"/>
    </source>
</evidence>